<dbReference type="InterPro" id="IPR018062">
    <property type="entry name" value="HTH_AraC-typ_CS"/>
</dbReference>
<dbReference type="PROSITE" id="PS01124">
    <property type="entry name" value="HTH_ARAC_FAMILY_2"/>
    <property type="match status" value="1"/>
</dbReference>
<dbReference type="Gene3D" id="3.20.20.80">
    <property type="entry name" value="Glycosidases"/>
    <property type="match status" value="1"/>
</dbReference>
<dbReference type="InterPro" id="IPR049166">
    <property type="entry name" value="GH39_cat"/>
</dbReference>
<dbReference type="Pfam" id="PF12833">
    <property type="entry name" value="HTH_18"/>
    <property type="match status" value="1"/>
</dbReference>
<evidence type="ECO:0000256" key="4">
    <source>
        <dbReference type="ARBA" id="ARBA00023125"/>
    </source>
</evidence>
<dbReference type="InterPro" id="IPR000514">
    <property type="entry name" value="Glyco_hydro_39"/>
</dbReference>
<organism evidence="9 10">
    <name type="scientific">Paenibacillus graminis</name>
    <dbReference type="NCBI Taxonomy" id="189425"/>
    <lineage>
        <taxon>Bacteria</taxon>
        <taxon>Bacillati</taxon>
        <taxon>Bacillota</taxon>
        <taxon>Bacilli</taxon>
        <taxon>Bacillales</taxon>
        <taxon>Paenibacillaceae</taxon>
        <taxon>Paenibacillus</taxon>
    </lineage>
</organism>
<dbReference type="Gene3D" id="1.10.10.60">
    <property type="entry name" value="Homeodomain-like"/>
    <property type="match status" value="2"/>
</dbReference>
<dbReference type="KEGG" id="pgm:PGRAT_06365"/>
<dbReference type="HOGENOM" id="CLU_017624_0_0_9"/>
<dbReference type="PANTHER" id="PTHR43280">
    <property type="entry name" value="ARAC-FAMILY TRANSCRIPTIONAL REGULATOR"/>
    <property type="match status" value="1"/>
</dbReference>
<dbReference type="EMBL" id="CP009287">
    <property type="protein sequence ID" value="AIQ67308.1"/>
    <property type="molecule type" value="Genomic_DNA"/>
</dbReference>
<dbReference type="SMART" id="SM00342">
    <property type="entry name" value="HTH_ARAC"/>
    <property type="match status" value="1"/>
</dbReference>
<dbReference type="GO" id="GO:0005975">
    <property type="term" value="P:carbohydrate metabolic process"/>
    <property type="evidence" value="ECO:0007669"/>
    <property type="project" value="InterPro"/>
</dbReference>
<dbReference type="Gene3D" id="2.60.40.1500">
    <property type="entry name" value="Glycosyl hydrolase domain, family 39"/>
    <property type="match status" value="1"/>
</dbReference>
<dbReference type="GO" id="GO:0003700">
    <property type="term" value="F:DNA-binding transcription factor activity"/>
    <property type="evidence" value="ECO:0007669"/>
    <property type="project" value="InterPro"/>
</dbReference>
<evidence type="ECO:0000256" key="6">
    <source>
        <dbReference type="ARBA" id="ARBA00023295"/>
    </source>
</evidence>
<dbReference type="SUPFAM" id="SSF51445">
    <property type="entry name" value="(Trans)glycosidases"/>
    <property type="match status" value="1"/>
</dbReference>
<evidence type="ECO:0000256" key="3">
    <source>
        <dbReference type="ARBA" id="ARBA00023015"/>
    </source>
</evidence>
<keyword evidence="2" id="KW-0378">Hydrolase</keyword>
<dbReference type="PRINTS" id="PR00745">
    <property type="entry name" value="GLHYDRLASE39"/>
</dbReference>
<dbReference type="RefSeq" id="WP_036706769.1">
    <property type="nucleotide sequence ID" value="NZ_CP009287.1"/>
</dbReference>
<keyword evidence="4" id="KW-0238">DNA-binding</keyword>
<reference evidence="9 10" key="1">
    <citation type="submission" date="2014-08" db="EMBL/GenBank/DDBJ databases">
        <title>Comparative genomics of the Paenibacillus odorifer group.</title>
        <authorList>
            <person name="den Bakker H.C."/>
            <person name="Tsai Y.-C."/>
            <person name="Martin N."/>
            <person name="Korlach J."/>
            <person name="Wiedmann M."/>
        </authorList>
    </citation>
    <scope>NUCLEOTIDE SEQUENCE [LARGE SCALE GENOMIC DNA]</scope>
    <source>
        <strain evidence="9 10">DSM 15220</strain>
    </source>
</reference>
<dbReference type="PROSITE" id="PS00041">
    <property type="entry name" value="HTH_ARAC_FAMILY_1"/>
    <property type="match status" value="1"/>
</dbReference>
<name>A0A089M743_9BACL</name>
<dbReference type="Proteomes" id="UP000029500">
    <property type="component" value="Chromosome"/>
</dbReference>
<dbReference type="OrthoDB" id="9776971at2"/>
<comment type="similarity">
    <text evidence="1">Belongs to the glycosyl hydrolase 39 family.</text>
</comment>
<keyword evidence="3" id="KW-0805">Transcription regulation</keyword>
<gene>
    <name evidence="9" type="ORF">PGRAT_06365</name>
</gene>
<dbReference type="Pfam" id="PF01229">
    <property type="entry name" value="Glyco_hydro_39"/>
    <property type="match status" value="1"/>
</dbReference>
<sequence length="820" mass="96370">MKHSFIPIPYLPGCPIHFMINDYNSGELQQHSGLEVIWLLQGKLKVMVGQNDYFLHENDLLLINHFESHQVIPQVLDAYFIQLHIDSLFIYKYNHDFYSLLYDLKSFKNSEDNQNPYDVIRILFSQIITRKYKHNMEINSDVLRLLGYLTSRFSKRLSSAEPENPVSNKDSNIVQQILNRVELDFKGKLTLNEIALGQHYNPSYLSDQFRKNVGVTFKAYLEEIRIRYSLFLLQHQEASISNIALASGFSDEKSYYKAIKNKFSLTPLQLRKKYQERDDGRNLFNHLNAELINKYATIPIQPETIEENTIETTVVVEDIQTDRYELKQVWNKIINIGSANTLLNQNIRDQIKEMQEEIKIGYLRFEGVFNQAMDVVQKDRDGLKFNWKFINNILDYLRDIEIKPFICLSYMPPLFASKSTSFFNYQGNTSPPKEMSQWLSLVQSFMMNCINRYGRDFVSEWYFQIWTEFPAYDIHWSGTLEQYLEFYKQTALLIKGISPSLKVGPAAENFHTEEHISEKLLKYCEKNDIPIDFYSCNIYHNRVKFKEWLDRSITNPVDIKLIPFQYEEKNHTKHLLEKMHRMLKAHYKKDIEFIVTRWNFSWDVTNFLHDTAFMATFIIDNMLDKSAALVNAMGYLSASDILYEWDIKNTPFFGGTGLVNTEGIKKSAYYAYVFLSKLGSTVFAKGKNYIMTREGEDIQILVYNHTYPDQLFMKGGQADKNSYDIFEESNDLLLNIHLKNIYGTFKCKRYSLNRNNGSAYDEWIRMGEYVDLNHEETDYLKNISRPSLQLNQLTLQGDCHLTLHVPVHGVECIILNKFYN</sequence>
<dbReference type="GO" id="GO:0004553">
    <property type="term" value="F:hydrolase activity, hydrolyzing O-glycosyl compounds"/>
    <property type="evidence" value="ECO:0007669"/>
    <property type="project" value="InterPro"/>
</dbReference>
<keyword evidence="10" id="KW-1185">Reference proteome</keyword>
<feature type="domain" description="HTH araC/xylS-type" evidence="8">
    <location>
        <begin position="175"/>
        <end position="273"/>
    </location>
</feature>
<dbReference type="SUPFAM" id="SSF46689">
    <property type="entry name" value="Homeodomain-like"/>
    <property type="match status" value="2"/>
</dbReference>
<dbReference type="PANTHER" id="PTHR43280:SF2">
    <property type="entry name" value="HTH-TYPE TRANSCRIPTIONAL REGULATOR EXSA"/>
    <property type="match status" value="1"/>
</dbReference>
<evidence type="ECO:0000256" key="5">
    <source>
        <dbReference type="ARBA" id="ARBA00023163"/>
    </source>
</evidence>
<dbReference type="GO" id="GO:0043565">
    <property type="term" value="F:sequence-specific DNA binding"/>
    <property type="evidence" value="ECO:0007669"/>
    <property type="project" value="InterPro"/>
</dbReference>
<dbReference type="AlphaFoldDB" id="A0A089M743"/>
<dbReference type="InterPro" id="IPR017853">
    <property type="entry name" value="GH"/>
</dbReference>
<protein>
    <recommendedName>
        <fullName evidence="8">HTH araC/xylS-type domain-containing protein</fullName>
    </recommendedName>
</protein>
<dbReference type="InterPro" id="IPR018060">
    <property type="entry name" value="HTH_AraC"/>
</dbReference>
<evidence type="ECO:0000256" key="2">
    <source>
        <dbReference type="ARBA" id="ARBA00022801"/>
    </source>
</evidence>
<dbReference type="InterPro" id="IPR009057">
    <property type="entry name" value="Homeodomain-like_sf"/>
</dbReference>
<dbReference type="eggNOG" id="COG2207">
    <property type="taxonomic scope" value="Bacteria"/>
</dbReference>
<feature type="active site" description="Proton donor" evidence="7">
    <location>
        <position position="468"/>
    </location>
</feature>
<evidence type="ECO:0000313" key="10">
    <source>
        <dbReference type="Proteomes" id="UP000029500"/>
    </source>
</evidence>
<evidence type="ECO:0000259" key="8">
    <source>
        <dbReference type="PROSITE" id="PS01124"/>
    </source>
</evidence>
<dbReference type="SUPFAM" id="SSF51011">
    <property type="entry name" value="Glycosyl hydrolase domain"/>
    <property type="match status" value="1"/>
</dbReference>
<keyword evidence="6" id="KW-0326">Glycosidase</keyword>
<accession>A0A089M743</accession>
<evidence type="ECO:0000313" key="9">
    <source>
        <dbReference type="EMBL" id="AIQ67308.1"/>
    </source>
</evidence>
<evidence type="ECO:0000256" key="7">
    <source>
        <dbReference type="PIRSR" id="PIRSR600514-1"/>
    </source>
</evidence>
<dbReference type="eggNOG" id="COG3664">
    <property type="taxonomic scope" value="Bacteria"/>
</dbReference>
<proteinExistence type="inferred from homology"/>
<evidence type="ECO:0000256" key="1">
    <source>
        <dbReference type="ARBA" id="ARBA00008875"/>
    </source>
</evidence>
<dbReference type="STRING" id="189425.PGRAT_06365"/>
<keyword evidence="5" id="KW-0804">Transcription</keyword>